<dbReference type="Pfam" id="PF00388">
    <property type="entry name" value="PI-PLC-X"/>
    <property type="match status" value="1"/>
</dbReference>
<feature type="domain" description="PI-PLC Y-box" evidence="9">
    <location>
        <begin position="626"/>
        <end position="734"/>
    </location>
</feature>
<dbReference type="InterPro" id="IPR001711">
    <property type="entry name" value="PLipase_C_Pinositol-sp_Y"/>
</dbReference>
<feature type="compositionally biased region" description="Low complexity" evidence="7">
    <location>
        <begin position="9"/>
        <end position="33"/>
    </location>
</feature>
<dbReference type="Gene3D" id="2.30.29.30">
    <property type="entry name" value="Pleckstrin-homology domain (PH domain)/Phosphotyrosine-binding domain (PTB)"/>
    <property type="match status" value="1"/>
</dbReference>
<dbReference type="Gene3D" id="2.60.40.150">
    <property type="entry name" value="C2 domain"/>
    <property type="match status" value="1"/>
</dbReference>
<dbReference type="Pfam" id="PF00168">
    <property type="entry name" value="C2"/>
    <property type="match status" value="1"/>
</dbReference>
<reference evidence="10" key="1">
    <citation type="submission" date="2023-08" db="EMBL/GenBank/DDBJ databases">
        <authorList>
            <person name="Audoor S."/>
            <person name="Bilcke G."/>
        </authorList>
    </citation>
    <scope>NUCLEOTIDE SEQUENCE</scope>
</reference>
<evidence type="ECO:0000256" key="6">
    <source>
        <dbReference type="RuleBase" id="RU361133"/>
    </source>
</evidence>
<dbReference type="InterPro" id="IPR011993">
    <property type="entry name" value="PH-like_dom_sf"/>
</dbReference>
<dbReference type="GO" id="GO:0051209">
    <property type="term" value="P:release of sequestered calcium ion into cytosol"/>
    <property type="evidence" value="ECO:0007669"/>
    <property type="project" value="TreeGrafter"/>
</dbReference>
<dbReference type="GO" id="GO:0016042">
    <property type="term" value="P:lipid catabolic process"/>
    <property type="evidence" value="ECO:0007669"/>
    <property type="project" value="UniProtKB-KW"/>
</dbReference>
<evidence type="ECO:0000313" key="11">
    <source>
        <dbReference type="Proteomes" id="UP001295423"/>
    </source>
</evidence>
<evidence type="ECO:0000256" key="1">
    <source>
        <dbReference type="ARBA" id="ARBA00012368"/>
    </source>
</evidence>
<dbReference type="Pfam" id="PF00387">
    <property type="entry name" value="PI-PLC-Y"/>
    <property type="match status" value="1"/>
</dbReference>
<accession>A0AAD2FK74</accession>
<dbReference type="GO" id="GO:0048015">
    <property type="term" value="P:phosphatidylinositol-mediated signaling"/>
    <property type="evidence" value="ECO:0007669"/>
    <property type="project" value="TreeGrafter"/>
</dbReference>
<keyword evidence="4 6" id="KW-0443">Lipid metabolism</keyword>
<dbReference type="SUPFAM" id="SSF51695">
    <property type="entry name" value="PLC-like phosphodiesterases"/>
    <property type="match status" value="1"/>
</dbReference>
<protein>
    <recommendedName>
        <fullName evidence="1 6">Phosphoinositide phospholipase C</fullName>
        <ecNumber evidence="1 6">3.1.4.11</ecNumber>
    </recommendedName>
</protein>
<dbReference type="PROSITE" id="PS50004">
    <property type="entry name" value="C2"/>
    <property type="match status" value="1"/>
</dbReference>
<evidence type="ECO:0000256" key="2">
    <source>
        <dbReference type="ARBA" id="ARBA00022801"/>
    </source>
</evidence>
<keyword evidence="2 6" id="KW-0378">Hydrolase</keyword>
<dbReference type="PRINTS" id="PR00390">
    <property type="entry name" value="PHPHLIPASEC"/>
</dbReference>
<dbReference type="InterPro" id="IPR000909">
    <property type="entry name" value="PLipase_C_PInositol-sp_X_dom"/>
</dbReference>
<evidence type="ECO:0000256" key="4">
    <source>
        <dbReference type="ARBA" id="ARBA00023098"/>
    </source>
</evidence>
<comment type="catalytic activity">
    <reaction evidence="6">
        <text>a 1,2-diacyl-sn-glycero-3-phospho-(1D-myo-inositol-4,5-bisphosphate) + H2O = 1D-myo-inositol 1,4,5-trisphosphate + a 1,2-diacyl-sn-glycerol + H(+)</text>
        <dbReference type="Rhea" id="RHEA:33179"/>
        <dbReference type="ChEBI" id="CHEBI:15377"/>
        <dbReference type="ChEBI" id="CHEBI:15378"/>
        <dbReference type="ChEBI" id="CHEBI:17815"/>
        <dbReference type="ChEBI" id="CHEBI:58456"/>
        <dbReference type="ChEBI" id="CHEBI:203600"/>
        <dbReference type="EC" id="3.1.4.11"/>
    </reaction>
</comment>
<dbReference type="EMBL" id="CAKOGP040001557">
    <property type="protein sequence ID" value="CAJ1945928.1"/>
    <property type="molecule type" value="Genomic_DNA"/>
</dbReference>
<evidence type="ECO:0000313" key="10">
    <source>
        <dbReference type="EMBL" id="CAJ1945928.1"/>
    </source>
</evidence>
<dbReference type="InterPro" id="IPR017946">
    <property type="entry name" value="PLC-like_Pdiesterase_TIM-brl"/>
</dbReference>
<dbReference type="InterPro" id="IPR035892">
    <property type="entry name" value="C2_domain_sf"/>
</dbReference>
<dbReference type="PANTHER" id="PTHR10336">
    <property type="entry name" value="PHOSPHOINOSITIDE-SPECIFIC PHOSPHOLIPASE C FAMILY PROTEIN"/>
    <property type="match status" value="1"/>
</dbReference>
<evidence type="ECO:0000256" key="5">
    <source>
        <dbReference type="ARBA" id="ARBA00023224"/>
    </source>
</evidence>
<evidence type="ECO:0000259" key="9">
    <source>
        <dbReference type="PROSITE" id="PS50008"/>
    </source>
</evidence>
<dbReference type="PROSITE" id="PS50007">
    <property type="entry name" value="PIPLC_X_DOMAIN"/>
    <property type="match status" value="1"/>
</dbReference>
<dbReference type="AlphaFoldDB" id="A0AAD2FK74"/>
<dbReference type="PROSITE" id="PS50008">
    <property type="entry name" value="PIPLC_Y_DOMAIN"/>
    <property type="match status" value="1"/>
</dbReference>
<sequence length="913" mass="102815">MNLYQAQTSPARPSRPSNPSISGSASSSSTITNFPNLPVNKQKPFSQTNKKTLFQHCLKDIAVPRALQEGIQVLRVFANGKTTQMTMKLSDDKFTLFLNHGIPGNNKSTSQSKRWLPFSSKNGSDLDRVIDVGGISEIQRGHSRRNFQLARTKADSIRSLMSNISLENSTVASQQTMDVLDPSLCFSILFRGAWTLDLMMPSSSTSISRDEVLNALDQIVYTYQSARVMVSNDVLLLRYVWREAEKETTGRAASNELQKILRRINYHIPSSKKFSDSYDKFGKMIHLDRKMRKQGLTFEQTASFLHKLKRDSWLAKPTTRYWNRLFGDQMKNGKARTNVSAQTFLTKFLHEFQGEENATLEEVQRLFLHLNALQLPRSGESIDIPADPSSRIDKVRFEAYLNSEENDAFDPLREKYHKDFMRHPISEYWINSSHNTYLTGDQITSASSVDMYSNALYRGCRCLELDIWDGEIVDMQPCPVVWHGHTMTSKILFKDIIRAIKLFLNFHPDTFPLVLSFENHCSIPYQEVMAQQLVRILGSSLYIPSETSLQGSLPSPMDLKGMVVIKGRRPTDLNLDDAEDYEDDVSDDGAPSTVFGSEFGDAEQAANRKKNTTGKISPSLARLTLFHGNKLRSWESSILNPTHYMHSFSENKVRSLARKTDRRTWTVYNETHMSRTYPAGSRVDSSNYLPILPWSLGCQMVSLNFQTNDVALKLNDGRFRENGSCGYVPKPANLLEMHDKVETNDPNKLKVSIRILSGACIPKPNEDKTGEVINPYVKVSMYDIKNGEKAGFQSFDTGVCNNNGFNPIFTSDKFSFRVDNPAVAMLYLAIYDKESTPAKTDALVASASIPVSVLRKGLRSVKLFDNANTRSGAIGFASLLIEVKKTIGVVNDADDFIAQQATRAKKVAIMAEF</sequence>
<dbReference type="CDD" id="cd08558">
    <property type="entry name" value="PI-PLCc_eukaryota"/>
    <property type="match status" value="1"/>
</dbReference>
<dbReference type="InterPro" id="IPR001192">
    <property type="entry name" value="PI-PLC_fam"/>
</dbReference>
<dbReference type="PANTHER" id="PTHR10336:SF36">
    <property type="entry name" value="1-PHOSPHATIDYLINOSITOL 4,5-BISPHOSPHATE PHOSPHODIESTERASE BETA-4"/>
    <property type="match status" value="1"/>
</dbReference>
<dbReference type="GO" id="GO:0004435">
    <property type="term" value="F:phosphatidylinositol-4,5-bisphosphate phospholipase C activity"/>
    <property type="evidence" value="ECO:0007669"/>
    <property type="project" value="UniProtKB-EC"/>
</dbReference>
<keyword evidence="5" id="KW-0807">Transducer</keyword>
<dbReference type="InterPro" id="IPR000008">
    <property type="entry name" value="C2_dom"/>
</dbReference>
<dbReference type="SUPFAM" id="SSF49562">
    <property type="entry name" value="C2 domain (Calcium/lipid-binding domain, CaLB)"/>
    <property type="match status" value="1"/>
</dbReference>
<dbReference type="Proteomes" id="UP001295423">
    <property type="component" value="Unassembled WGS sequence"/>
</dbReference>
<name>A0AAD2FK74_9STRA</name>
<evidence type="ECO:0000259" key="8">
    <source>
        <dbReference type="PROSITE" id="PS50004"/>
    </source>
</evidence>
<gene>
    <name evidence="10" type="ORF">CYCCA115_LOCUS10070</name>
</gene>
<dbReference type="Gene3D" id="3.20.20.190">
    <property type="entry name" value="Phosphatidylinositol (PI) phosphodiesterase"/>
    <property type="match status" value="1"/>
</dbReference>
<feature type="domain" description="C2" evidence="8">
    <location>
        <begin position="731"/>
        <end position="865"/>
    </location>
</feature>
<keyword evidence="11" id="KW-1185">Reference proteome</keyword>
<dbReference type="EC" id="3.1.4.11" evidence="1 6"/>
<comment type="caution">
    <text evidence="10">The sequence shown here is derived from an EMBL/GenBank/DDBJ whole genome shotgun (WGS) entry which is preliminary data.</text>
</comment>
<dbReference type="CDD" id="cd00275">
    <property type="entry name" value="C2_PLC_like"/>
    <property type="match status" value="1"/>
</dbReference>
<dbReference type="SMART" id="SM00148">
    <property type="entry name" value="PLCXc"/>
    <property type="match status" value="1"/>
</dbReference>
<evidence type="ECO:0000256" key="3">
    <source>
        <dbReference type="ARBA" id="ARBA00022963"/>
    </source>
</evidence>
<dbReference type="SMART" id="SM00149">
    <property type="entry name" value="PLCYc"/>
    <property type="match status" value="1"/>
</dbReference>
<organism evidence="10 11">
    <name type="scientific">Cylindrotheca closterium</name>
    <dbReference type="NCBI Taxonomy" id="2856"/>
    <lineage>
        <taxon>Eukaryota</taxon>
        <taxon>Sar</taxon>
        <taxon>Stramenopiles</taxon>
        <taxon>Ochrophyta</taxon>
        <taxon>Bacillariophyta</taxon>
        <taxon>Bacillariophyceae</taxon>
        <taxon>Bacillariophycidae</taxon>
        <taxon>Bacillariales</taxon>
        <taxon>Bacillariaceae</taxon>
        <taxon>Cylindrotheca</taxon>
    </lineage>
</organism>
<proteinExistence type="predicted"/>
<dbReference type="SMART" id="SM00239">
    <property type="entry name" value="C2"/>
    <property type="match status" value="1"/>
</dbReference>
<keyword evidence="3 6" id="KW-0442">Lipid degradation</keyword>
<evidence type="ECO:0000256" key="7">
    <source>
        <dbReference type="SAM" id="MobiDB-lite"/>
    </source>
</evidence>
<feature type="region of interest" description="Disordered" evidence="7">
    <location>
        <begin position="1"/>
        <end position="44"/>
    </location>
</feature>